<evidence type="ECO:0000313" key="14">
    <source>
        <dbReference type="EMBL" id="RLJ90391.1"/>
    </source>
</evidence>
<proteinExistence type="inferred from homology"/>
<evidence type="ECO:0000256" key="8">
    <source>
        <dbReference type="ARBA" id="ARBA00023136"/>
    </source>
</evidence>
<feature type="transmembrane region" description="Helical" evidence="11">
    <location>
        <begin position="222"/>
        <end position="251"/>
    </location>
</feature>
<name>A0A497YLL0_9BACL</name>
<dbReference type="EMBL" id="RCCP01000001">
    <property type="protein sequence ID" value="RLJ90391.1"/>
    <property type="molecule type" value="Genomic_DNA"/>
</dbReference>
<reference evidence="14 15" key="1">
    <citation type="submission" date="2018-10" db="EMBL/GenBank/DDBJ databases">
        <title>Genomic Encyclopedia of Type Strains, Phase IV (KMG-IV): sequencing the most valuable type-strain genomes for metagenomic binning, comparative biology and taxonomic classification.</title>
        <authorList>
            <person name="Goeker M."/>
        </authorList>
    </citation>
    <scope>NUCLEOTIDE SEQUENCE [LARGE SCALE GENOMIC DNA]</scope>
    <source>
        <strain evidence="14 15">DSM 20549</strain>
    </source>
</reference>
<dbReference type="InterPro" id="IPR040690">
    <property type="entry name" value="FtsX_ECD"/>
</dbReference>
<keyword evidence="5 10" id="KW-0132">Cell division</keyword>
<evidence type="ECO:0000256" key="7">
    <source>
        <dbReference type="ARBA" id="ARBA00022989"/>
    </source>
</evidence>
<evidence type="ECO:0000256" key="2">
    <source>
        <dbReference type="ARBA" id="ARBA00007379"/>
    </source>
</evidence>
<dbReference type="Gene3D" id="3.30.70.3040">
    <property type="match status" value="1"/>
</dbReference>
<evidence type="ECO:0000256" key="3">
    <source>
        <dbReference type="ARBA" id="ARBA00021907"/>
    </source>
</evidence>
<organism evidence="14 15">
    <name type="scientific">Planococcus citreus</name>
    <dbReference type="NCBI Taxonomy" id="1373"/>
    <lineage>
        <taxon>Bacteria</taxon>
        <taxon>Bacillati</taxon>
        <taxon>Bacillota</taxon>
        <taxon>Bacilli</taxon>
        <taxon>Bacillales</taxon>
        <taxon>Caryophanaceae</taxon>
        <taxon>Planococcus</taxon>
    </lineage>
</organism>
<comment type="function">
    <text evidence="10">Part of the ABC transporter FtsEX involved in asymmetric cellular division facilitating the initiation of sporulation.</text>
</comment>
<evidence type="ECO:0000256" key="6">
    <source>
        <dbReference type="ARBA" id="ARBA00022692"/>
    </source>
</evidence>
<protein>
    <recommendedName>
        <fullName evidence="3 10">Cell division protein FtsX</fullName>
    </recommendedName>
</protein>
<dbReference type="PANTHER" id="PTHR47755:SF1">
    <property type="entry name" value="CELL DIVISION PROTEIN FTSX"/>
    <property type="match status" value="1"/>
</dbReference>
<feature type="transmembrane region" description="Helical" evidence="11">
    <location>
        <begin position="275"/>
        <end position="296"/>
    </location>
</feature>
<keyword evidence="9 10" id="KW-0131">Cell cycle</keyword>
<accession>A0A497YLL0</accession>
<feature type="domain" description="ABC3 transporter permease C-terminal" evidence="12">
    <location>
        <begin position="183"/>
        <end position="293"/>
    </location>
</feature>
<dbReference type="PANTHER" id="PTHR47755">
    <property type="entry name" value="CELL DIVISION PROTEIN FTSX"/>
    <property type="match status" value="1"/>
</dbReference>
<dbReference type="Proteomes" id="UP000280791">
    <property type="component" value="Unassembled WGS sequence"/>
</dbReference>
<comment type="similarity">
    <text evidence="2 10">Belongs to the ABC-4 integral membrane protein family. FtsX subfamily.</text>
</comment>
<feature type="domain" description="FtsX extracellular" evidence="13">
    <location>
        <begin position="70"/>
        <end position="160"/>
    </location>
</feature>
<gene>
    <name evidence="14" type="ORF">DFR62_0535</name>
</gene>
<dbReference type="Pfam" id="PF18075">
    <property type="entry name" value="FtsX_ECD"/>
    <property type="match status" value="1"/>
</dbReference>
<feature type="transmembrane region" description="Helical" evidence="11">
    <location>
        <begin position="32"/>
        <end position="57"/>
    </location>
</feature>
<keyword evidence="15" id="KW-1185">Reference proteome</keyword>
<evidence type="ECO:0000256" key="5">
    <source>
        <dbReference type="ARBA" id="ARBA00022618"/>
    </source>
</evidence>
<evidence type="ECO:0000259" key="13">
    <source>
        <dbReference type="Pfam" id="PF18075"/>
    </source>
</evidence>
<evidence type="ECO:0000256" key="10">
    <source>
        <dbReference type="PIRNR" id="PIRNR003097"/>
    </source>
</evidence>
<comment type="caution">
    <text evidence="14">The sequence shown here is derived from an EMBL/GenBank/DDBJ whole genome shotgun (WGS) entry which is preliminary data.</text>
</comment>
<keyword evidence="8 10" id="KW-0472">Membrane</keyword>
<dbReference type="Pfam" id="PF02687">
    <property type="entry name" value="FtsX"/>
    <property type="match status" value="1"/>
</dbReference>
<dbReference type="PIRSF" id="PIRSF003097">
    <property type="entry name" value="FtsX"/>
    <property type="match status" value="1"/>
</dbReference>
<keyword evidence="7 11" id="KW-1133">Transmembrane helix</keyword>
<dbReference type="InterPro" id="IPR004513">
    <property type="entry name" value="FtsX"/>
</dbReference>
<dbReference type="GO" id="GO:0051301">
    <property type="term" value="P:cell division"/>
    <property type="evidence" value="ECO:0007669"/>
    <property type="project" value="UniProtKB-KW"/>
</dbReference>
<evidence type="ECO:0000256" key="11">
    <source>
        <dbReference type="SAM" id="Phobius"/>
    </source>
</evidence>
<evidence type="ECO:0000256" key="1">
    <source>
        <dbReference type="ARBA" id="ARBA00004651"/>
    </source>
</evidence>
<dbReference type="NCBIfam" id="NF038347">
    <property type="entry name" value="FtsX_Gpos"/>
    <property type="match status" value="1"/>
</dbReference>
<evidence type="ECO:0000313" key="15">
    <source>
        <dbReference type="Proteomes" id="UP000280791"/>
    </source>
</evidence>
<dbReference type="AlphaFoldDB" id="A0A497YLL0"/>
<evidence type="ECO:0000256" key="4">
    <source>
        <dbReference type="ARBA" id="ARBA00022475"/>
    </source>
</evidence>
<evidence type="ECO:0000259" key="12">
    <source>
        <dbReference type="Pfam" id="PF02687"/>
    </source>
</evidence>
<dbReference type="InterPro" id="IPR058204">
    <property type="entry name" value="FtsX_firmicutes-type"/>
</dbReference>
<sequence length="305" mass="34290">MSETQPEVITAMKIRTFGRHIKESLKSLGRNGWMTFASVSAVTVTLLLVGVFVMIMMNLNKVADDLENDVEIKVFVSLDAEEEEIAELEEEISGLDGVESADFSTKEEELTDLVLDFGEELSLFEQSNPLFDVFYVKATEPQQTETVATEIAALEYIEDVEYGEGKIEKLFNFLNAGRNVGLILILALLFTAMFLISNTIRITIVARRTEIEIMKLVGATNWFVRVPFILEGMWLGILGSIIPIGLVVLLYQKITEFAQPRLSGELFQLLEFSPFIYQVSALILAMGVFIGIWGSFMSIRKFLRV</sequence>
<keyword evidence="6 11" id="KW-0812">Transmembrane</keyword>
<feature type="transmembrane region" description="Helical" evidence="11">
    <location>
        <begin position="180"/>
        <end position="201"/>
    </location>
</feature>
<keyword evidence="4 10" id="KW-1003">Cell membrane</keyword>
<dbReference type="InterPro" id="IPR003838">
    <property type="entry name" value="ABC3_permease_C"/>
</dbReference>
<comment type="subcellular location">
    <subcellularLocation>
        <location evidence="1">Cell membrane</location>
        <topology evidence="1">Multi-pass membrane protein</topology>
    </subcellularLocation>
</comment>
<dbReference type="GO" id="GO:0005886">
    <property type="term" value="C:plasma membrane"/>
    <property type="evidence" value="ECO:0007669"/>
    <property type="project" value="UniProtKB-SubCell"/>
</dbReference>
<evidence type="ECO:0000256" key="9">
    <source>
        <dbReference type="ARBA" id="ARBA00023306"/>
    </source>
</evidence>